<name>D8KCD4_NITWC</name>
<keyword evidence="2" id="KW-1185">Reference proteome</keyword>
<evidence type="ECO:0000313" key="2">
    <source>
        <dbReference type="Proteomes" id="UP000000393"/>
    </source>
</evidence>
<geneLocation type="plasmid" evidence="1 2">
    <name>pNWAT01</name>
</geneLocation>
<proteinExistence type="predicted"/>
<sequence>MAKGSIMIQMEVTEFFDPMITSVPWLFAHAFDTLDGDTTTVREIAAEKLSGVAFNRHTGSVDFADGAYTKLFLVFAEQNRPLLSFYAPSHVPSPPIQGAGMAILEIRDSGYSITSPGSISGARIIGAHAYLDEVE</sequence>
<gene>
    <name evidence="1" type="ordered locus">Nwat_3158</name>
</gene>
<accession>D8KCD4</accession>
<dbReference type="OrthoDB" id="9830208at2"/>
<dbReference type="EMBL" id="CP002087">
    <property type="protein sequence ID" value="ADJ29875.1"/>
    <property type="molecule type" value="Genomic_DNA"/>
</dbReference>
<reference evidence="2" key="1">
    <citation type="submission" date="2010-06" db="EMBL/GenBank/DDBJ databases">
        <title>Complete sequence of plasmid1 of Nitrosococcus watsoni C-113.</title>
        <authorList>
            <person name="Lucas S."/>
            <person name="Copeland A."/>
            <person name="Lapidus A."/>
            <person name="Cheng J.-F."/>
            <person name="Bruce D."/>
            <person name="Goodwin L."/>
            <person name="Pitluck S."/>
            <person name="Malfatti S.A."/>
            <person name="Chain P.S.G."/>
            <person name="Land M."/>
            <person name="Hauser L."/>
            <person name="Kyrpides N."/>
            <person name="Ivanova N."/>
            <person name="Cambell M.A."/>
            <person name="Heidelberg J.F."/>
            <person name="Klotz M.G."/>
            <person name="Woyke T."/>
        </authorList>
    </citation>
    <scope>NUCLEOTIDE SEQUENCE [LARGE SCALE GENOMIC DNA]</scope>
    <source>
        <strain evidence="2">C-113</strain>
        <plasmid evidence="2">pNWAT01</plasmid>
    </source>
</reference>
<dbReference type="Proteomes" id="UP000000393">
    <property type="component" value="Plasmid pNWAT01"/>
</dbReference>
<dbReference type="AlphaFoldDB" id="D8KCD4"/>
<protein>
    <submittedName>
        <fullName evidence="1">Uncharacterized protein</fullName>
    </submittedName>
</protein>
<dbReference type="HOGENOM" id="CLU_1883556_0_0_6"/>
<organism evidence="1 2">
    <name type="scientific">Nitrosococcus watsoni (strain C-113)</name>
    <dbReference type="NCBI Taxonomy" id="105559"/>
    <lineage>
        <taxon>Bacteria</taxon>
        <taxon>Pseudomonadati</taxon>
        <taxon>Pseudomonadota</taxon>
        <taxon>Gammaproteobacteria</taxon>
        <taxon>Chromatiales</taxon>
        <taxon>Chromatiaceae</taxon>
        <taxon>Nitrosococcus</taxon>
    </lineage>
</organism>
<dbReference type="KEGG" id="nwa:Nwat_3158"/>
<evidence type="ECO:0000313" key="1">
    <source>
        <dbReference type="EMBL" id="ADJ29875.1"/>
    </source>
</evidence>
<keyword evidence="1" id="KW-0614">Plasmid</keyword>